<evidence type="ECO:0000256" key="7">
    <source>
        <dbReference type="ARBA" id="ARBA00023239"/>
    </source>
</evidence>
<proteinExistence type="inferred from homology"/>
<dbReference type="Gene3D" id="3.20.20.70">
    <property type="entry name" value="Aldolase class I"/>
    <property type="match status" value="1"/>
</dbReference>
<evidence type="ECO:0000313" key="12">
    <source>
        <dbReference type="EMBL" id="WNY26474.1"/>
    </source>
</evidence>
<dbReference type="Pfam" id="PF04055">
    <property type="entry name" value="Radical_SAM"/>
    <property type="match status" value="1"/>
</dbReference>
<dbReference type="EC" id="4.1.3.44" evidence="9"/>
<comment type="catalytic activity">
    <reaction evidence="8 9">
        <text>N(1)-methylguanosine(37) in tRNA(Phe) + pyruvate + S-adenosyl-L-methionine = 4-demethylwyosine(37) in tRNA(Phe) + 5'-deoxyadenosine + L-methionine + CO2 + H2O</text>
        <dbReference type="Rhea" id="RHEA:36347"/>
        <dbReference type="Rhea" id="RHEA-COMP:10164"/>
        <dbReference type="Rhea" id="RHEA-COMP:10165"/>
        <dbReference type="ChEBI" id="CHEBI:15361"/>
        <dbReference type="ChEBI" id="CHEBI:15377"/>
        <dbReference type="ChEBI" id="CHEBI:16526"/>
        <dbReference type="ChEBI" id="CHEBI:17319"/>
        <dbReference type="ChEBI" id="CHEBI:57844"/>
        <dbReference type="ChEBI" id="CHEBI:59789"/>
        <dbReference type="ChEBI" id="CHEBI:64315"/>
        <dbReference type="ChEBI" id="CHEBI:73542"/>
        <dbReference type="EC" id="4.1.3.44"/>
    </reaction>
</comment>
<evidence type="ECO:0000313" key="13">
    <source>
        <dbReference type="Proteomes" id="UP001304970"/>
    </source>
</evidence>
<dbReference type="NCBIfam" id="TIGR03972">
    <property type="entry name" value="rSAM_TYW1"/>
    <property type="match status" value="1"/>
</dbReference>
<keyword evidence="7 9" id="KW-0456">Lyase</keyword>
<dbReference type="SFLD" id="SFLDG01071">
    <property type="entry name" value="tRNA_wybutosine-synthesizing"/>
    <property type="match status" value="1"/>
</dbReference>
<dbReference type="CDD" id="cd01335">
    <property type="entry name" value="Radical_SAM"/>
    <property type="match status" value="1"/>
</dbReference>
<evidence type="ECO:0000256" key="2">
    <source>
        <dbReference type="ARBA" id="ARBA00022691"/>
    </source>
</evidence>
<evidence type="ECO:0000256" key="8">
    <source>
        <dbReference type="ARBA" id="ARBA00049466"/>
    </source>
</evidence>
<dbReference type="InterPro" id="IPR058240">
    <property type="entry name" value="rSAM_sf"/>
</dbReference>
<feature type="domain" description="Radical SAM core" evidence="10">
    <location>
        <begin position="142"/>
        <end position="249"/>
    </location>
</feature>
<keyword evidence="2 9" id="KW-0949">S-adenosyl-L-methionine</keyword>
<dbReference type="GO" id="GO:0005737">
    <property type="term" value="C:cytoplasm"/>
    <property type="evidence" value="ECO:0007669"/>
    <property type="project" value="UniProtKB-SubCell"/>
</dbReference>
<sequence length="331" mass="37755">MILFFGEKMDPPEKIQFGYSLEDISMDELMRRQGYAKAGRHSAVKTCTWLKNSMNGNGVCYKSSFYGVISHRCLQMTPTLLCNQECVFCWRPTEISVPAPDEWDSPEQIVSGCLQAQRKLITGFGGSPNALSKNYEEAKTPSNVAISLSGEPTFYPHLPELIREFEKNEMTTFVVTNGTRPDMLRRIFPTQLYMSLDATGEEMYEQICRPKSPMLWEKVMESLDVLKEKKKNGVRTAIRITVVRDYNYSVANAEQFSQLIRRADPDFVEVKSYMHVGFSRLRLARANMLEQEEIRNFANEIAWHAGYLYAGESESSRVVVLSKTGKTSPVK</sequence>
<reference evidence="12 13" key="1">
    <citation type="submission" date="2023-07" db="EMBL/GenBank/DDBJ databases">
        <title>Closed genome sequence of Methanosarcinaceae archaeon Am2.</title>
        <authorList>
            <person name="Poehlein A."/>
            <person name="Protasov E."/>
            <person name="Platt K."/>
            <person name="Reeh H."/>
            <person name="Daniel R."/>
            <person name="Brune A."/>
        </authorList>
    </citation>
    <scope>NUCLEOTIDE SEQUENCE [LARGE SCALE GENOMIC DNA]</scope>
    <source>
        <strain evidence="12 13">Am2</strain>
    </source>
</reference>
<comment type="subunit">
    <text evidence="9">Monomer.</text>
</comment>
<keyword evidence="1 9" id="KW-0004">4Fe-4S</keyword>
<keyword evidence="6 9" id="KW-0411">Iron-sulfur</keyword>
<evidence type="ECO:0000259" key="11">
    <source>
        <dbReference type="Pfam" id="PF08608"/>
    </source>
</evidence>
<feature type="binding site" evidence="9">
    <location>
        <position position="86"/>
    </location>
    <ligand>
        <name>[4Fe-4S] cluster</name>
        <dbReference type="ChEBI" id="CHEBI:49883"/>
        <label>2</label>
        <note>4Fe-4S-S-AdoMet</note>
    </ligand>
</feature>
<comment type="similarity">
    <text evidence="9">Belongs to the TYW1 family.</text>
</comment>
<dbReference type="InterPro" id="IPR007197">
    <property type="entry name" value="rSAM"/>
</dbReference>
<evidence type="ECO:0000256" key="4">
    <source>
        <dbReference type="ARBA" id="ARBA00022723"/>
    </source>
</evidence>
<dbReference type="SFLD" id="SFLDS00029">
    <property type="entry name" value="Radical_SAM"/>
    <property type="match status" value="1"/>
</dbReference>
<keyword evidence="5 9" id="KW-0408">Iron</keyword>
<dbReference type="PANTHER" id="PTHR13930">
    <property type="entry name" value="S-ADENOSYL-L-METHIONINE-DEPENDENT TRNA 4-DEMETHYLWYOSINE SYNTHASE"/>
    <property type="match status" value="1"/>
</dbReference>
<evidence type="ECO:0000256" key="5">
    <source>
        <dbReference type="ARBA" id="ARBA00023004"/>
    </source>
</evidence>
<evidence type="ECO:0000259" key="10">
    <source>
        <dbReference type="Pfam" id="PF04055"/>
    </source>
</evidence>
<dbReference type="SFLD" id="SFLDF00284">
    <property type="entry name" value="tRNA_wybutosine-synthesizing"/>
    <property type="match status" value="1"/>
</dbReference>
<comment type="cofactor">
    <cofactor evidence="9">
        <name>[4Fe-4S] cluster</name>
        <dbReference type="ChEBI" id="CHEBI:49883"/>
    </cofactor>
    <text evidence="9">Binds 2 [4Fe-4S] clusters. Binds 1 [4Fe-4S] cluster coordinated with 3 cysteines and an exchangeable S-adenosyl-L-methionine.</text>
</comment>
<dbReference type="InterPro" id="IPR013785">
    <property type="entry name" value="Aldolase_TIM"/>
</dbReference>
<evidence type="ECO:0000256" key="1">
    <source>
        <dbReference type="ARBA" id="ARBA00022485"/>
    </source>
</evidence>
<dbReference type="Proteomes" id="UP001304970">
    <property type="component" value="Chromosome"/>
</dbReference>
<comment type="subcellular location">
    <subcellularLocation>
        <location evidence="9">Cytoplasm</location>
    </subcellularLocation>
</comment>
<feature type="domain" description="tRNA wybutosine-synthesis" evidence="11">
    <location>
        <begin position="262"/>
        <end position="323"/>
    </location>
</feature>
<feature type="binding site" evidence="9">
    <location>
        <position position="47"/>
    </location>
    <ligand>
        <name>[4Fe-4S] cluster</name>
        <dbReference type="ChEBI" id="CHEBI:49883"/>
        <label>1</label>
    </ligand>
</feature>
<keyword evidence="4 9" id="KW-0479">Metal-binding</keyword>
<organism evidence="12 13">
    <name type="scientific">Methanolapillus ohkumae</name>
    <dbReference type="NCBI Taxonomy" id="3028298"/>
    <lineage>
        <taxon>Archaea</taxon>
        <taxon>Methanobacteriati</taxon>
        <taxon>Methanobacteriota</taxon>
        <taxon>Stenosarchaea group</taxon>
        <taxon>Methanomicrobia</taxon>
        <taxon>Methanosarcinales</taxon>
        <taxon>Methanosarcinaceae</taxon>
        <taxon>Methanolapillus</taxon>
    </lineage>
</organism>
<dbReference type="Pfam" id="PF08608">
    <property type="entry name" value="Wyosine_form"/>
    <property type="match status" value="1"/>
</dbReference>
<dbReference type="GO" id="GO:0008033">
    <property type="term" value="P:tRNA processing"/>
    <property type="evidence" value="ECO:0007669"/>
    <property type="project" value="UniProtKB-UniRule"/>
</dbReference>
<dbReference type="InterPro" id="IPR034556">
    <property type="entry name" value="tRNA_wybutosine-synthase"/>
</dbReference>
<feature type="binding site" evidence="9">
    <location>
        <position position="89"/>
    </location>
    <ligand>
        <name>[4Fe-4S] cluster</name>
        <dbReference type="ChEBI" id="CHEBI:49883"/>
        <label>2</label>
        <note>4Fe-4S-S-AdoMet</note>
    </ligand>
</feature>
<feature type="binding site" evidence="9">
    <location>
        <position position="82"/>
    </location>
    <ligand>
        <name>[4Fe-4S] cluster</name>
        <dbReference type="ChEBI" id="CHEBI:49883"/>
        <label>2</label>
        <note>4Fe-4S-S-AdoMet</note>
    </ligand>
</feature>
<dbReference type="InterPro" id="IPR013917">
    <property type="entry name" value="tRNA_wybutosine-synth"/>
</dbReference>
<comment type="function">
    <text evidence="9">Component of the wyosine derivatives biosynthesis pathway that catalyzes the condensation of N-methylguanine with 2 carbon atoms from pyruvate to form the tricyclic 4-demethylwyosine (imG-14) on guanosine-37 of tRNA(Phe).</text>
</comment>
<dbReference type="HAMAP" id="MF_01921">
    <property type="entry name" value="TYW1_archaea"/>
    <property type="match status" value="1"/>
</dbReference>
<dbReference type="GO" id="GO:0046872">
    <property type="term" value="F:metal ion binding"/>
    <property type="evidence" value="ECO:0007669"/>
    <property type="project" value="UniProtKB-KW"/>
</dbReference>
<keyword evidence="13" id="KW-1185">Reference proteome</keyword>
<gene>
    <name evidence="9" type="primary">taw1</name>
    <name evidence="12" type="ORF">MsAm2_02360</name>
</gene>
<dbReference type="AlphaFoldDB" id="A0AA96V4N8"/>
<evidence type="ECO:0000256" key="9">
    <source>
        <dbReference type="HAMAP-Rule" id="MF_01921"/>
    </source>
</evidence>
<protein>
    <recommendedName>
        <fullName evidence="9">S-adenosyl-L-methionine-dependent tRNA 4-demethylwyosine synthase</fullName>
        <ecNumber evidence="9">4.1.3.44</ecNumber>
    </recommendedName>
    <alternativeName>
        <fullName evidence="9">tRNA wyosine derivatives biosynthesis protein Taw1</fullName>
    </alternativeName>
</protein>
<keyword evidence="3 9" id="KW-0819">tRNA processing</keyword>
<dbReference type="EMBL" id="CP131061">
    <property type="protein sequence ID" value="WNY26474.1"/>
    <property type="molecule type" value="Genomic_DNA"/>
</dbReference>
<feature type="binding site" evidence="9">
    <location>
        <position position="60"/>
    </location>
    <ligand>
        <name>[4Fe-4S] cluster</name>
        <dbReference type="ChEBI" id="CHEBI:49883"/>
        <label>1</label>
    </ligand>
</feature>
<name>A0AA96V4N8_9EURY</name>
<dbReference type="PANTHER" id="PTHR13930:SF0">
    <property type="entry name" value="S-ADENOSYL-L-METHIONINE-DEPENDENT TRNA 4-DEMETHYLWYOSINE SYNTHASE TYW1-RELATED"/>
    <property type="match status" value="1"/>
</dbReference>
<evidence type="ECO:0000256" key="3">
    <source>
        <dbReference type="ARBA" id="ARBA00022694"/>
    </source>
</evidence>
<evidence type="ECO:0000256" key="6">
    <source>
        <dbReference type="ARBA" id="ARBA00023014"/>
    </source>
</evidence>
<accession>A0AA96V4N8</accession>
<feature type="binding site" evidence="9">
    <location>
        <position position="73"/>
    </location>
    <ligand>
        <name>[4Fe-4S] cluster</name>
        <dbReference type="ChEBI" id="CHEBI:49883"/>
        <label>1</label>
    </ligand>
</feature>
<dbReference type="SUPFAM" id="SSF102114">
    <property type="entry name" value="Radical SAM enzymes"/>
    <property type="match status" value="1"/>
</dbReference>
<dbReference type="InterPro" id="IPR023993">
    <property type="entry name" value="TYW1_archaea"/>
</dbReference>
<dbReference type="GO" id="GO:0102521">
    <property type="term" value="F:tRNA-4-demethylwyosine synthase activity"/>
    <property type="evidence" value="ECO:0007669"/>
    <property type="project" value="UniProtKB-EC"/>
</dbReference>
<keyword evidence="9" id="KW-0963">Cytoplasm</keyword>
<dbReference type="GO" id="GO:0051539">
    <property type="term" value="F:4 iron, 4 sulfur cluster binding"/>
    <property type="evidence" value="ECO:0007669"/>
    <property type="project" value="UniProtKB-UniRule"/>
</dbReference>